<keyword evidence="2" id="KW-0238">DNA-binding</keyword>
<evidence type="ECO:0000313" key="5">
    <source>
        <dbReference type="EMBL" id="GIH19149.1"/>
    </source>
</evidence>
<dbReference type="GO" id="GO:0003677">
    <property type="term" value="F:DNA binding"/>
    <property type="evidence" value="ECO:0007669"/>
    <property type="project" value="UniProtKB-KW"/>
</dbReference>
<evidence type="ECO:0000313" key="6">
    <source>
        <dbReference type="Proteomes" id="UP000642748"/>
    </source>
</evidence>
<gene>
    <name evidence="5" type="ORF">Raf01_73210</name>
</gene>
<feature type="domain" description="HTH luxR-type" evidence="4">
    <location>
        <begin position="603"/>
        <end position="668"/>
    </location>
</feature>
<protein>
    <recommendedName>
        <fullName evidence="4">HTH luxR-type domain-containing protein</fullName>
    </recommendedName>
</protein>
<evidence type="ECO:0000259" key="4">
    <source>
        <dbReference type="PROSITE" id="PS50043"/>
    </source>
</evidence>
<dbReference type="InterPro" id="IPR036388">
    <property type="entry name" value="WH-like_DNA-bd_sf"/>
</dbReference>
<dbReference type="Gene3D" id="1.10.10.10">
    <property type="entry name" value="Winged helix-like DNA-binding domain superfamily/Winged helix DNA-binding domain"/>
    <property type="match status" value="1"/>
</dbReference>
<dbReference type="SUPFAM" id="SSF46894">
    <property type="entry name" value="C-terminal effector domain of the bipartite response regulators"/>
    <property type="match status" value="1"/>
</dbReference>
<name>A0A8J3VUR7_9ACTN</name>
<dbReference type="PANTHER" id="PTHR44688:SF16">
    <property type="entry name" value="DNA-BINDING TRANSCRIPTIONAL ACTIVATOR DEVR_DOSR"/>
    <property type="match status" value="1"/>
</dbReference>
<dbReference type="PANTHER" id="PTHR44688">
    <property type="entry name" value="DNA-BINDING TRANSCRIPTIONAL ACTIVATOR DEVR_DOSR"/>
    <property type="match status" value="1"/>
</dbReference>
<dbReference type="Proteomes" id="UP000642748">
    <property type="component" value="Unassembled WGS sequence"/>
</dbReference>
<dbReference type="SMART" id="SM00421">
    <property type="entry name" value="HTH_LUXR"/>
    <property type="match status" value="1"/>
</dbReference>
<keyword evidence="1" id="KW-0805">Transcription regulation</keyword>
<keyword evidence="3" id="KW-0804">Transcription</keyword>
<dbReference type="InterPro" id="IPR000792">
    <property type="entry name" value="Tscrpt_reg_LuxR_C"/>
</dbReference>
<evidence type="ECO:0000256" key="1">
    <source>
        <dbReference type="ARBA" id="ARBA00023015"/>
    </source>
</evidence>
<evidence type="ECO:0000256" key="3">
    <source>
        <dbReference type="ARBA" id="ARBA00023163"/>
    </source>
</evidence>
<reference evidence="5" key="1">
    <citation type="submission" date="2021-01" db="EMBL/GenBank/DDBJ databases">
        <title>Whole genome shotgun sequence of Rugosimonospora africana NBRC 104875.</title>
        <authorList>
            <person name="Komaki H."/>
            <person name="Tamura T."/>
        </authorList>
    </citation>
    <scope>NUCLEOTIDE SEQUENCE</scope>
    <source>
        <strain evidence="5">NBRC 104875</strain>
    </source>
</reference>
<dbReference type="AlphaFoldDB" id="A0A8J3VUR7"/>
<dbReference type="InterPro" id="IPR016032">
    <property type="entry name" value="Sig_transdc_resp-reg_C-effctor"/>
</dbReference>
<sequence>MRIASPRAGLTQSVGARPSAFPVDREVLRAVAMCPDAAISLLERLLDRRRGGLTESVERLVAAGALIDSVDGLRVAADVEVLRGTPPSVLRFLHERAARVLATADRSSAAATHLIEALKFAGTADAELVSTLATDPEVPPSIAADLLLAAFRDRHRAASNGKQAREWLLAAVEQLMRAGRLDQALRLLGDEIAADRGGPEDRAVLLGRLGACHAAGRPSLALEYLRRALDEHPVASAHRSWLLTSLAAVAAPLGHPAIGDLLGQAELAQRDVPSPGGDVRLVLARSGAALSRGDVPASRRLLLDADPSAAPCADAALVRVERTAVQIALGDLDGAQDALRVAAGEIDMFGEGGRPALAALDCAVRLAVGELPEAMARAFEVLRPDPTRQLTDETRLRLLAVVVEVLFRRGEVDRARSLLIEQHAVCEWPDAMQWAVLAGAAALDPDPVRHRDLLDAGVSCLDRSVRPLLLVPHQAPWLARATALLGQPERARVVAGHVTAIAGYVDNAMWRGLAAHCAALLDRDPLAAREAVARLRTTTARPALAEALLHLSQLPGIPAAEAREAAARSAALSGRIGATGDQERALRCERDLAARQRRSGPRPAHGLDLLTSREVRVAELLAAGATKQQVAVRLFLSFHTVDTHVRAIYSKLEIQSRLQLARLWDARQRSAPPC</sequence>
<dbReference type="GO" id="GO:0006355">
    <property type="term" value="P:regulation of DNA-templated transcription"/>
    <property type="evidence" value="ECO:0007669"/>
    <property type="project" value="InterPro"/>
</dbReference>
<dbReference type="Pfam" id="PF00196">
    <property type="entry name" value="GerE"/>
    <property type="match status" value="1"/>
</dbReference>
<organism evidence="5 6">
    <name type="scientific">Rugosimonospora africana</name>
    <dbReference type="NCBI Taxonomy" id="556532"/>
    <lineage>
        <taxon>Bacteria</taxon>
        <taxon>Bacillati</taxon>
        <taxon>Actinomycetota</taxon>
        <taxon>Actinomycetes</taxon>
        <taxon>Micromonosporales</taxon>
        <taxon>Micromonosporaceae</taxon>
        <taxon>Rugosimonospora</taxon>
    </lineage>
</organism>
<dbReference type="PROSITE" id="PS50043">
    <property type="entry name" value="HTH_LUXR_2"/>
    <property type="match status" value="1"/>
</dbReference>
<evidence type="ECO:0000256" key="2">
    <source>
        <dbReference type="ARBA" id="ARBA00023125"/>
    </source>
</evidence>
<keyword evidence="6" id="KW-1185">Reference proteome</keyword>
<comment type="caution">
    <text evidence="5">The sequence shown here is derived from an EMBL/GenBank/DDBJ whole genome shotgun (WGS) entry which is preliminary data.</text>
</comment>
<proteinExistence type="predicted"/>
<accession>A0A8J3VUR7</accession>
<dbReference type="RefSeq" id="WP_203922626.1">
    <property type="nucleotide sequence ID" value="NZ_BONZ01000077.1"/>
</dbReference>
<dbReference type="EMBL" id="BONZ01000077">
    <property type="protein sequence ID" value="GIH19149.1"/>
    <property type="molecule type" value="Genomic_DNA"/>
</dbReference>
<dbReference type="PRINTS" id="PR00038">
    <property type="entry name" value="HTHLUXR"/>
</dbReference>
<dbReference type="CDD" id="cd06170">
    <property type="entry name" value="LuxR_C_like"/>
    <property type="match status" value="1"/>
</dbReference>